<dbReference type="SUPFAM" id="SSF56112">
    <property type="entry name" value="Protein kinase-like (PK-like)"/>
    <property type="match status" value="1"/>
</dbReference>
<dbReference type="InterPro" id="IPR053159">
    <property type="entry name" value="Hybrid_Histidine_Kinase"/>
</dbReference>
<dbReference type="Gene3D" id="3.30.450.40">
    <property type="match status" value="1"/>
</dbReference>
<dbReference type="FunFam" id="3.30.565.10:FF:000006">
    <property type="entry name" value="Sensor histidine kinase WalK"/>
    <property type="match status" value="1"/>
</dbReference>
<dbReference type="InterPro" id="IPR041664">
    <property type="entry name" value="AAA_16"/>
</dbReference>
<keyword evidence="6" id="KW-0547">Nucleotide-binding</keyword>
<dbReference type="InterPro" id="IPR027417">
    <property type="entry name" value="P-loop_NTPase"/>
</dbReference>
<evidence type="ECO:0000259" key="13">
    <source>
        <dbReference type="PROSITE" id="PS50109"/>
    </source>
</evidence>
<dbReference type="InterPro" id="IPR036890">
    <property type="entry name" value="HATPase_C_sf"/>
</dbReference>
<reference evidence="14" key="1">
    <citation type="submission" date="2023-02" db="EMBL/GenBank/DDBJ databases">
        <title>Pathogen: clinical or host-associated sample.</title>
        <authorList>
            <person name="Hergert J."/>
            <person name="Casey R."/>
            <person name="Wagner J."/>
            <person name="Young E.L."/>
            <person name="Oakeson K.F."/>
        </authorList>
    </citation>
    <scope>NUCLEOTIDE SEQUENCE</scope>
    <source>
        <strain evidence="14">2022CK-00830</strain>
    </source>
</reference>
<evidence type="ECO:0000256" key="8">
    <source>
        <dbReference type="ARBA" id="ARBA00022840"/>
    </source>
</evidence>
<dbReference type="SUPFAM" id="SSF55874">
    <property type="entry name" value="ATPase domain of HSP90 chaperone/DNA topoisomerase II/histidine kinase"/>
    <property type="match status" value="1"/>
</dbReference>
<evidence type="ECO:0000313" key="15">
    <source>
        <dbReference type="Proteomes" id="UP001220962"/>
    </source>
</evidence>
<dbReference type="SUPFAM" id="SSF52540">
    <property type="entry name" value="P-loop containing nucleoside triphosphate hydrolases"/>
    <property type="match status" value="1"/>
</dbReference>
<organism evidence="14 15">
    <name type="scientific">Paenibacillus urinalis</name>
    <dbReference type="NCBI Taxonomy" id="521520"/>
    <lineage>
        <taxon>Bacteria</taxon>
        <taxon>Bacillati</taxon>
        <taxon>Bacillota</taxon>
        <taxon>Bacilli</taxon>
        <taxon>Bacillales</taxon>
        <taxon>Paenibacillaceae</taxon>
        <taxon>Paenibacillus</taxon>
    </lineage>
</organism>
<feature type="domain" description="Histidine kinase" evidence="13">
    <location>
        <begin position="1490"/>
        <end position="1718"/>
    </location>
</feature>
<dbReference type="InterPro" id="IPR036097">
    <property type="entry name" value="HisK_dim/P_sf"/>
</dbReference>
<keyword evidence="9" id="KW-0902">Two-component regulatory system</keyword>
<evidence type="ECO:0000259" key="12">
    <source>
        <dbReference type="PROSITE" id="PS50011"/>
    </source>
</evidence>
<comment type="subcellular location">
    <subcellularLocation>
        <location evidence="2">Cell membrane</location>
        <topology evidence="2">Multi-pass membrane protein</topology>
    </subcellularLocation>
</comment>
<dbReference type="CDD" id="cd16922">
    <property type="entry name" value="HATPase_EvgS-ArcB-TorS-like"/>
    <property type="match status" value="1"/>
</dbReference>
<evidence type="ECO:0000256" key="11">
    <source>
        <dbReference type="SAM" id="Coils"/>
    </source>
</evidence>
<feature type="coiled-coil region" evidence="11">
    <location>
        <begin position="1463"/>
        <end position="1490"/>
    </location>
</feature>
<dbReference type="PANTHER" id="PTHR43642:SF1">
    <property type="entry name" value="HYBRID SIGNAL TRANSDUCTION HISTIDINE KINASE G"/>
    <property type="match status" value="1"/>
</dbReference>
<dbReference type="InterPro" id="IPR000719">
    <property type="entry name" value="Prot_kinase_dom"/>
</dbReference>
<dbReference type="InterPro" id="IPR003594">
    <property type="entry name" value="HATPase_dom"/>
</dbReference>
<dbReference type="EMBL" id="CP118101">
    <property type="protein sequence ID" value="WDH80742.1"/>
    <property type="molecule type" value="Genomic_DNA"/>
</dbReference>
<evidence type="ECO:0000256" key="5">
    <source>
        <dbReference type="ARBA" id="ARBA00022679"/>
    </source>
</evidence>
<evidence type="ECO:0000256" key="6">
    <source>
        <dbReference type="ARBA" id="ARBA00022741"/>
    </source>
</evidence>
<dbReference type="Gene3D" id="1.10.510.10">
    <property type="entry name" value="Transferase(Phosphotransferase) domain 1"/>
    <property type="match status" value="1"/>
</dbReference>
<dbReference type="GO" id="GO:0005524">
    <property type="term" value="F:ATP binding"/>
    <property type="evidence" value="ECO:0007669"/>
    <property type="project" value="UniProtKB-KW"/>
</dbReference>
<dbReference type="GO" id="GO:0000155">
    <property type="term" value="F:phosphorelay sensor kinase activity"/>
    <property type="evidence" value="ECO:0007669"/>
    <property type="project" value="InterPro"/>
</dbReference>
<evidence type="ECO:0000256" key="7">
    <source>
        <dbReference type="ARBA" id="ARBA00022777"/>
    </source>
</evidence>
<dbReference type="Gene3D" id="1.10.287.130">
    <property type="match status" value="1"/>
</dbReference>
<keyword evidence="11" id="KW-0175">Coiled coil</keyword>
<evidence type="ECO:0000313" key="14">
    <source>
        <dbReference type="EMBL" id="WDH80742.1"/>
    </source>
</evidence>
<dbReference type="RefSeq" id="WP_274358744.1">
    <property type="nucleotide sequence ID" value="NZ_CP118101.1"/>
</dbReference>
<dbReference type="InterPro" id="IPR029016">
    <property type="entry name" value="GAF-like_dom_sf"/>
</dbReference>
<dbReference type="SMART" id="SM00220">
    <property type="entry name" value="S_TKc"/>
    <property type="match status" value="1"/>
</dbReference>
<dbReference type="FunFam" id="1.10.287.130:FF:000001">
    <property type="entry name" value="Two-component sensor histidine kinase"/>
    <property type="match status" value="1"/>
</dbReference>
<evidence type="ECO:0000256" key="10">
    <source>
        <dbReference type="ARBA" id="ARBA00023136"/>
    </source>
</evidence>
<protein>
    <recommendedName>
        <fullName evidence="3">histidine kinase</fullName>
        <ecNumber evidence="3">2.7.13.3</ecNumber>
    </recommendedName>
</protein>
<dbReference type="Pfam" id="PF01590">
    <property type="entry name" value="GAF"/>
    <property type="match status" value="1"/>
</dbReference>
<keyword evidence="5" id="KW-0808">Transferase</keyword>
<dbReference type="SMART" id="SM00388">
    <property type="entry name" value="HisKA"/>
    <property type="match status" value="1"/>
</dbReference>
<evidence type="ECO:0000256" key="2">
    <source>
        <dbReference type="ARBA" id="ARBA00004651"/>
    </source>
</evidence>
<dbReference type="GO" id="GO:0005886">
    <property type="term" value="C:plasma membrane"/>
    <property type="evidence" value="ECO:0007669"/>
    <property type="project" value="UniProtKB-SubCell"/>
</dbReference>
<evidence type="ECO:0000256" key="3">
    <source>
        <dbReference type="ARBA" id="ARBA00012438"/>
    </source>
</evidence>
<proteinExistence type="predicted"/>
<sequence>MRIGEYSGYERLNDGKYASVFRARSSKNNLKYILKVPRTEPPIVEEWQKLKQEYDMINSLPIKGIVKSIELIPYYNGYALVLEDNDGVSLQQLIKENSLSLEAALEIAISIASIVGQLHRHRIIHKDLKPRNIIVEPESSRVWITDFGIASRFQSEYVGSTAYGQLEGTLSYMSPEQTGRMNRMVDYRTDLYSLGATFYEMLTGVPLFQAESPMEWVYCHLARTPIAPSHLDARIPSVLSDIIMKCLSKNPEDRYQSAQGLEYDLSYCLNELEQHGYVTEFVIGEQDKKDVFYIPSGLYGRDMEAARLRQLYERLQFGSTECAMVSGLAGSGKSSLVQELMLDVTLGGGLFVSGKFDVLKRQVPYSGVLQRLRGILRSLSSETEDELAVWKDRITQKLKESTRVLVHMLPELEWIIGPQDAVESLTALSAAEAKNRLHFAVFQLLECLAEHRPIVWFVDDLQWADPGSLQLLHFLMTASNAPSLMLIGAYRAEDWEKEHLLRWFVGELSSRLERTELITLAPMDEKILNALLEDTFGLGIQQSHRFQKIVMEYTGGIPFDVKQFIYGLIEQNLMWLDEDSGAWMWDEDQLLTRKVSDQMSGFLLQRIDQLAECEKETLKYASCIADRFDSELLAELLQVEKAQLQLQLNPLVDLRLIAPSGPSEYIFLHDRIRYFFYHLLNMDEKQQIHLQTARLIERSTNGDREERLFLSAHHYRLGLSLLNDKSEKLHIAQIFQLAAEQAKASGAYDSAAEWYSSGIELLEERDWELSYELAFRLFLGRWESNSLQGRFEETEQGFEEILELAKTSTHRAAVYTVMINQYTQSGQHERTISMGMEGLSRIFGLQLNAAPSQGSLHLSLLDIMYQRVRKGSREKRNSRAPEIQAEVRSQMKLLMDTATSAYFVNPTQYLYMMLTIVKYSIHYGNFTESSNAYNAMGLLLGSGYGMYSRSYELGCYGVELSNQFKHPGLRCKTHFTFAVFISPWKRHLRHTVDDLWTSYHAGMEAGDLVYAGYAVTYILLAHDFLGLPAERWIEEADRHLPFLRQTGNPETVHMIELVRKTHIRLTESYGPNVMLSDCETEEEMWIKELEGIQNQVVIQVFYMKKMMLSYLSGDYENAYDMSRRSKGALAASFGLFHKVEHELYTALTIYSLIEQASKDRKKLLLQEARQCERKLYRWAREAPENYEHLYLLVRAERYRAESKLKQAERSYEQAVEGARANGFYHFNAIAAERMADFCLAEGRMTAGRLYMAEAYNLYEQWGVVNKVRRIGDAYPEFKSGSYNTTTTISTDFLDLEAIMGVSQALSQEIVLQTLLEKIMTILIQISGATRGVLVVKQAEGLYVEAEGEGGGKVGDGIARHTAAEEIHSYKEVPLSIVQYTARTSEDVVLDDASRQGLFVKDPYIQNNEVRSILCIPILHQGTLNAIVYLENRFTSHVFNDERRMVVHMLAGQAAISIEHAKLISTLEHKVKERTEELMQMENDRRKLLANISHDLGTPLTSIQGYVEAILDRVVTEEEQQRKYLRVIHSRVLSIQRLFKDLVQLSRMEAKQLTMTKTPMHVGVFVQWLSQKYELDIEQAGIEYVVSLDPTVMDATPGEDMHILVDRERMGQVFTNLISNAINHTSKEGSITLSAVISDEGHHLIVQVKDTGVGISEEDIPYVFERFYRASKSRNSKYGGSGLGLAIAKEIVQLHDGEIWVESTLGHGSAFYVKLPFIS</sequence>
<dbReference type="Pfam" id="PF00512">
    <property type="entry name" value="HisKA"/>
    <property type="match status" value="1"/>
</dbReference>
<dbReference type="PROSITE" id="PS50109">
    <property type="entry name" value="HIS_KIN"/>
    <property type="match status" value="1"/>
</dbReference>
<comment type="catalytic activity">
    <reaction evidence="1">
        <text>ATP + protein L-histidine = ADP + protein N-phospho-L-histidine.</text>
        <dbReference type="EC" id="2.7.13.3"/>
    </reaction>
</comment>
<evidence type="ECO:0000256" key="4">
    <source>
        <dbReference type="ARBA" id="ARBA00022553"/>
    </source>
</evidence>
<feature type="domain" description="Protein kinase" evidence="12">
    <location>
        <begin position="6"/>
        <end position="278"/>
    </location>
</feature>
<gene>
    <name evidence="14" type="ORF">PUW23_14415</name>
</gene>
<dbReference type="Gene3D" id="3.40.50.300">
    <property type="entry name" value="P-loop containing nucleotide triphosphate hydrolases"/>
    <property type="match status" value="1"/>
</dbReference>
<dbReference type="Gene3D" id="3.30.565.10">
    <property type="entry name" value="Histidine kinase-like ATPase, C-terminal domain"/>
    <property type="match status" value="1"/>
</dbReference>
<accession>A0AAX3MTU0</accession>
<dbReference type="SUPFAM" id="SSF47384">
    <property type="entry name" value="Homodimeric domain of signal transducing histidine kinase"/>
    <property type="match status" value="1"/>
</dbReference>
<dbReference type="EC" id="2.7.13.3" evidence="3"/>
<keyword evidence="4" id="KW-0597">Phosphoprotein</keyword>
<dbReference type="CDD" id="cd14014">
    <property type="entry name" value="STKc_PknB_like"/>
    <property type="match status" value="1"/>
</dbReference>
<dbReference type="CDD" id="cd00082">
    <property type="entry name" value="HisKA"/>
    <property type="match status" value="1"/>
</dbReference>
<dbReference type="SUPFAM" id="SSF55781">
    <property type="entry name" value="GAF domain-like"/>
    <property type="match status" value="1"/>
</dbReference>
<dbReference type="InterPro" id="IPR008271">
    <property type="entry name" value="Ser/Thr_kinase_AS"/>
</dbReference>
<dbReference type="PANTHER" id="PTHR43642">
    <property type="entry name" value="HYBRID SIGNAL TRANSDUCTION HISTIDINE KINASE G"/>
    <property type="match status" value="1"/>
</dbReference>
<dbReference type="InterPro" id="IPR003661">
    <property type="entry name" value="HisK_dim/P_dom"/>
</dbReference>
<keyword evidence="8" id="KW-0067">ATP-binding</keyword>
<dbReference type="SMART" id="SM00065">
    <property type="entry name" value="GAF"/>
    <property type="match status" value="1"/>
</dbReference>
<keyword evidence="7" id="KW-0418">Kinase</keyword>
<name>A0AAX3MTU0_9BACL</name>
<dbReference type="Pfam" id="PF02518">
    <property type="entry name" value="HATPase_c"/>
    <property type="match status" value="1"/>
</dbReference>
<dbReference type="SMART" id="SM00387">
    <property type="entry name" value="HATPase_c"/>
    <property type="match status" value="1"/>
</dbReference>
<evidence type="ECO:0000256" key="9">
    <source>
        <dbReference type="ARBA" id="ARBA00023012"/>
    </source>
</evidence>
<dbReference type="PROSITE" id="PS00108">
    <property type="entry name" value="PROTEIN_KINASE_ST"/>
    <property type="match status" value="1"/>
</dbReference>
<dbReference type="InterPro" id="IPR004358">
    <property type="entry name" value="Sig_transdc_His_kin-like_C"/>
</dbReference>
<dbReference type="Pfam" id="PF00069">
    <property type="entry name" value="Pkinase"/>
    <property type="match status" value="1"/>
</dbReference>
<dbReference type="InterPro" id="IPR005467">
    <property type="entry name" value="His_kinase_dom"/>
</dbReference>
<dbReference type="InterPro" id="IPR003018">
    <property type="entry name" value="GAF"/>
</dbReference>
<dbReference type="PRINTS" id="PR00344">
    <property type="entry name" value="BCTRLSENSOR"/>
</dbReference>
<dbReference type="Pfam" id="PF13191">
    <property type="entry name" value="AAA_16"/>
    <property type="match status" value="1"/>
</dbReference>
<keyword evidence="10" id="KW-0472">Membrane</keyword>
<evidence type="ECO:0000256" key="1">
    <source>
        <dbReference type="ARBA" id="ARBA00000085"/>
    </source>
</evidence>
<dbReference type="Proteomes" id="UP001220962">
    <property type="component" value="Chromosome"/>
</dbReference>
<dbReference type="PROSITE" id="PS50011">
    <property type="entry name" value="PROTEIN_KINASE_DOM"/>
    <property type="match status" value="1"/>
</dbReference>
<dbReference type="InterPro" id="IPR011009">
    <property type="entry name" value="Kinase-like_dom_sf"/>
</dbReference>